<dbReference type="InterPro" id="IPR005835">
    <property type="entry name" value="NTP_transferase_dom"/>
</dbReference>
<accession>A0A0W1R7A6</accession>
<protein>
    <submittedName>
        <fullName evidence="2">Glucose-1-phosphate thymidylyltransferase</fullName>
    </submittedName>
</protein>
<keyword evidence="3" id="KW-1185">Reference proteome</keyword>
<comment type="caution">
    <text evidence="2">The sequence shown here is derived from an EMBL/GenBank/DDBJ whole genome shotgun (WGS) entry which is preliminary data.</text>
</comment>
<dbReference type="GO" id="GO:0016740">
    <property type="term" value="F:transferase activity"/>
    <property type="evidence" value="ECO:0007669"/>
    <property type="project" value="UniProtKB-KW"/>
</dbReference>
<dbReference type="EMBL" id="LOPU01000029">
    <property type="protein sequence ID" value="KTG08999.1"/>
    <property type="molecule type" value="Genomic_DNA"/>
</dbReference>
<dbReference type="STRING" id="1514971.AUR64_14435"/>
<evidence type="ECO:0000313" key="2">
    <source>
        <dbReference type="EMBL" id="KTG08999.1"/>
    </source>
</evidence>
<feature type="domain" description="Nucleotidyl transferase" evidence="1">
    <location>
        <begin position="3"/>
        <end position="240"/>
    </location>
</feature>
<dbReference type="InterPro" id="IPR029044">
    <property type="entry name" value="Nucleotide-diphossugar_trans"/>
</dbReference>
<sequence>MQAIVLAGGYATRLWPLTKDRPKMLLPVGETTVIDELLSDLENDDRISDVFVSTNERFAPDFETHLEESEFEKPRLSVEETVEEDEKFGVVGALAQLINREGLEDNDEDLVVVAGDNLFSFDLDEFIDHFEEQSTPSLAAYDVGSKEKAKAYGLVELDDGEVVNFQEKPENPNSTLVSLACYAFPSEVLSQFDEYLSSDNNPDEPGWFLQWLQSRQTVRAFTFSGAWFDIGSADGYLEAIDWALAGEPLIADDATVENSRLEGSVQVLPGATVSDSTLARSVVFPNSQVTNASVDDTVIDSEATVENIDLSESVIGSYTTVAQDAEDEAESAEEATEVVQN</sequence>
<dbReference type="PANTHER" id="PTHR42883">
    <property type="entry name" value="GLUCOSE-1-PHOSPHATE THYMIDYLTRANSFERASE"/>
    <property type="match status" value="1"/>
</dbReference>
<keyword evidence="2" id="KW-0808">Transferase</keyword>
<dbReference type="CDD" id="cd04181">
    <property type="entry name" value="NTP_transferase"/>
    <property type="match status" value="1"/>
</dbReference>
<dbReference type="Gene3D" id="3.90.550.10">
    <property type="entry name" value="Spore Coat Polysaccharide Biosynthesis Protein SpsA, Chain A"/>
    <property type="match status" value="1"/>
</dbReference>
<gene>
    <name evidence="2" type="ORF">AUR64_14435</name>
</gene>
<dbReference type="SUPFAM" id="SSF53448">
    <property type="entry name" value="Nucleotide-diphospho-sugar transferases"/>
    <property type="match status" value="1"/>
</dbReference>
<dbReference type="AlphaFoldDB" id="A0A0W1R7A6"/>
<proteinExistence type="predicted"/>
<reference evidence="2 3" key="1">
    <citation type="submission" date="2015-12" db="EMBL/GenBank/DDBJ databases">
        <title>Haloprofundus marisrubri gen. nov., sp. nov., an extremely halophilic archaeon isolated from the Discovery deep brine-seawater interface in the Red Sea.</title>
        <authorList>
            <person name="Zhang G."/>
            <person name="Stingl U."/>
            <person name="Rashid M."/>
        </authorList>
    </citation>
    <scope>NUCLEOTIDE SEQUENCE [LARGE SCALE GENOMIC DNA]</scope>
    <source>
        <strain evidence="2 3">SB9</strain>
    </source>
</reference>
<dbReference type="RefSeq" id="WP_058582151.1">
    <property type="nucleotide sequence ID" value="NZ_LOPU01000029.1"/>
</dbReference>
<name>A0A0W1R7A6_9EURY</name>
<dbReference type="Pfam" id="PF00483">
    <property type="entry name" value="NTP_transferase"/>
    <property type="match status" value="1"/>
</dbReference>
<dbReference type="OrthoDB" id="15372at2157"/>
<evidence type="ECO:0000259" key="1">
    <source>
        <dbReference type="Pfam" id="PF00483"/>
    </source>
</evidence>
<evidence type="ECO:0000313" key="3">
    <source>
        <dbReference type="Proteomes" id="UP000054387"/>
    </source>
</evidence>
<dbReference type="Proteomes" id="UP000054387">
    <property type="component" value="Unassembled WGS sequence"/>
</dbReference>
<organism evidence="2 3">
    <name type="scientific">Haloprofundus marisrubri</name>
    <dbReference type="NCBI Taxonomy" id="1514971"/>
    <lineage>
        <taxon>Archaea</taxon>
        <taxon>Methanobacteriati</taxon>
        <taxon>Methanobacteriota</taxon>
        <taxon>Stenosarchaea group</taxon>
        <taxon>Halobacteria</taxon>
        <taxon>Halobacteriales</taxon>
        <taxon>Haloferacaceae</taxon>
        <taxon>Haloprofundus</taxon>
    </lineage>
</organism>
<dbReference type="PANTHER" id="PTHR42883:SF2">
    <property type="entry name" value="THYMIDYLYLTRANSFERASE"/>
    <property type="match status" value="1"/>
</dbReference>